<evidence type="ECO:0000259" key="3">
    <source>
        <dbReference type="PROSITE" id="PS50043"/>
    </source>
</evidence>
<dbReference type="STRING" id="1128970.SAMN04487935_0198"/>
<dbReference type="SUPFAM" id="SSF46894">
    <property type="entry name" value="C-terminal effector domain of the bipartite response regulators"/>
    <property type="match status" value="1"/>
</dbReference>
<dbReference type="SMART" id="SM00421">
    <property type="entry name" value="HTH_LUXR"/>
    <property type="match status" value="1"/>
</dbReference>
<organism evidence="5 6">
    <name type="scientific">Flavobacterium noncentrifugens</name>
    <dbReference type="NCBI Taxonomy" id="1128970"/>
    <lineage>
        <taxon>Bacteria</taxon>
        <taxon>Pseudomonadati</taxon>
        <taxon>Bacteroidota</taxon>
        <taxon>Flavobacteriia</taxon>
        <taxon>Flavobacteriales</taxon>
        <taxon>Flavobacteriaceae</taxon>
        <taxon>Flavobacterium</taxon>
    </lineage>
</organism>
<feature type="domain" description="HTH luxR-type" evidence="3">
    <location>
        <begin position="142"/>
        <end position="207"/>
    </location>
</feature>
<keyword evidence="6" id="KW-1185">Reference proteome</keyword>
<dbReference type="SMART" id="SM00448">
    <property type="entry name" value="REC"/>
    <property type="match status" value="1"/>
</dbReference>
<dbReference type="PROSITE" id="PS50110">
    <property type="entry name" value="RESPONSE_REGULATORY"/>
    <property type="match status" value="1"/>
</dbReference>
<dbReference type="SUPFAM" id="SSF52172">
    <property type="entry name" value="CheY-like"/>
    <property type="match status" value="1"/>
</dbReference>
<name>A0A1G8RP54_9FLAO</name>
<dbReference type="InterPro" id="IPR000792">
    <property type="entry name" value="Tscrpt_reg_LuxR_C"/>
</dbReference>
<dbReference type="InterPro" id="IPR001789">
    <property type="entry name" value="Sig_transdc_resp-reg_receiver"/>
</dbReference>
<accession>A0A1G8RP54</accession>
<evidence type="ECO:0000259" key="4">
    <source>
        <dbReference type="PROSITE" id="PS50110"/>
    </source>
</evidence>
<evidence type="ECO:0000313" key="5">
    <source>
        <dbReference type="EMBL" id="SDJ18275.1"/>
    </source>
</evidence>
<feature type="domain" description="Response regulatory" evidence="4">
    <location>
        <begin position="3"/>
        <end position="119"/>
    </location>
</feature>
<dbReference type="Gene3D" id="3.40.50.2300">
    <property type="match status" value="1"/>
</dbReference>
<dbReference type="PANTHER" id="PTHR45566:SF2">
    <property type="entry name" value="NARL SUBFAMILY"/>
    <property type="match status" value="1"/>
</dbReference>
<sequence length="209" mass="23385">MIKVCLADNYPVVHFGVKSYFKDHSDISIVANVGNFSMVKDVLYNKEIDVLVLDLDLDGLSSIYELKAIIKNYTKTKIIVFSSFAEQIYAPNAIKAGVAGYVHKTSKLEGLGIAIQKVHSGNIILNDTIKKNLALIAKQNKSERLYRKLSNREIEVLRYLSNGKKNNEISAILGLNEKTISTYKLRLLTKLNVTNLVDLVNKAKTLEIV</sequence>
<keyword evidence="1 5" id="KW-0238">DNA-binding</keyword>
<dbReference type="GO" id="GO:0000160">
    <property type="term" value="P:phosphorelay signal transduction system"/>
    <property type="evidence" value="ECO:0007669"/>
    <property type="project" value="InterPro"/>
</dbReference>
<dbReference type="GO" id="GO:0003677">
    <property type="term" value="F:DNA binding"/>
    <property type="evidence" value="ECO:0007669"/>
    <property type="project" value="UniProtKB-KW"/>
</dbReference>
<dbReference type="PANTHER" id="PTHR45566">
    <property type="entry name" value="HTH-TYPE TRANSCRIPTIONAL REGULATOR YHJB-RELATED"/>
    <property type="match status" value="1"/>
</dbReference>
<evidence type="ECO:0000313" key="6">
    <source>
        <dbReference type="Proteomes" id="UP000199580"/>
    </source>
</evidence>
<dbReference type="Pfam" id="PF00072">
    <property type="entry name" value="Response_reg"/>
    <property type="match status" value="1"/>
</dbReference>
<dbReference type="CDD" id="cd06170">
    <property type="entry name" value="LuxR_C_like"/>
    <property type="match status" value="1"/>
</dbReference>
<dbReference type="PRINTS" id="PR00038">
    <property type="entry name" value="HTHLUXR"/>
</dbReference>
<dbReference type="InterPro" id="IPR051015">
    <property type="entry name" value="EvgA-like"/>
</dbReference>
<keyword evidence="2" id="KW-0597">Phosphoprotein</keyword>
<dbReference type="GO" id="GO:0006355">
    <property type="term" value="P:regulation of DNA-templated transcription"/>
    <property type="evidence" value="ECO:0007669"/>
    <property type="project" value="InterPro"/>
</dbReference>
<evidence type="ECO:0000256" key="2">
    <source>
        <dbReference type="PROSITE-ProRule" id="PRU00169"/>
    </source>
</evidence>
<dbReference type="PROSITE" id="PS00622">
    <property type="entry name" value="HTH_LUXR_1"/>
    <property type="match status" value="1"/>
</dbReference>
<dbReference type="AlphaFoldDB" id="A0A1G8RP54"/>
<dbReference type="InterPro" id="IPR016032">
    <property type="entry name" value="Sig_transdc_resp-reg_C-effctor"/>
</dbReference>
<dbReference type="EMBL" id="FNEZ01000001">
    <property type="protein sequence ID" value="SDJ18275.1"/>
    <property type="molecule type" value="Genomic_DNA"/>
</dbReference>
<proteinExistence type="predicted"/>
<evidence type="ECO:0000256" key="1">
    <source>
        <dbReference type="ARBA" id="ARBA00023125"/>
    </source>
</evidence>
<protein>
    <submittedName>
        <fullName evidence="5">DNA-binding response regulator, NarL/FixJ family, contains REC and HTH domains</fullName>
    </submittedName>
</protein>
<gene>
    <name evidence="5" type="ORF">SAMN04487935_0198</name>
</gene>
<dbReference type="InterPro" id="IPR011006">
    <property type="entry name" value="CheY-like_superfamily"/>
</dbReference>
<dbReference type="PROSITE" id="PS50043">
    <property type="entry name" value="HTH_LUXR_2"/>
    <property type="match status" value="1"/>
</dbReference>
<feature type="modified residue" description="4-aspartylphosphate" evidence="2">
    <location>
        <position position="54"/>
    </location>
</feature>
<dbReference type="Pfam" id="PF00196">
    <property type="entry name" value="GerE"/>
    <property type="match status" value="1"/>
</dbReference>
<dbReference type="Proteomes" id="UP000199580">
    <property type="component" value="Unassembled WGS sequence"/>
</dbReference>
<dbReference type="RefSeq" id="WP_091391436.1">
    <property type="nucleotide sequence ID" value="NZ_BKAI01000001.1"/>
</dbReference>
<dbReference type="OrthoDB" id="1013073at2"/>
<reference evidence="5 6" key="1">
    <citation type="submission" date="2016-10" db="EMBL/GenBank/DDBJ databases">
        <authorList>
            <person name="de Groot N.N."/>
        </authorList>
    </citation>
    <scope>NUCLEOTIDE SEQUENCE [LARGE SCALE GENOMIC DNA]</scope>
    <source>
        <strain evidence="5 6">CGMCC 1.10076</strain>
    </source>
</reference>